<dbReference type="Proteomes" id="UP001050808">
    <property type="component" value="Unassembled WGS sequence"/>
</dbReference>
<evidence type="ECO:0000313" key="3">
    <source>
        <dbReference type="Proteomes" id="UP001050808"/>
    </source>
</evidence>
<protein>
    <recommendedName>
        <fullName evidence="4">Lipoprotein</fullName>
    </recommendedName>
</protein>
<sequence length="125" mass="12833">MRPTCMRRGLRYASAGLLALTAGLALPGCGSLTDPGAARPISRPVTVQGRTITTTTEVGGCQSAWLTAQEKGKSVSLTLKVKSTGKSGEACPAYIGLRPVSTTLRQPVGSRSLLDATTGSTLSAR</sequence>
<name>A0ABQ3QUF6_9ACTN</name>
<evidence type="ECO:0008006" key="4">
    <source>
        <dbReference type="Google" id="ProtNLM"/>
    </source>
</evidence>
<gene>
    <name evidence="2" type="ORF">Sviol_52570</name>
</gene>
<dbReference type="EMBL" id="BNDY01000017">
    <property type="protein sequence ID" value="GHI40849.1"/>
    <property type="molecule type" value="Genomic_DNA"/>
</dbReference>
<evidence type="ECO:0000256" key="1">
    <source>
        <dbReference type="SAM" id="SignalP"/>
    </source>
</evidence>
<organism evidence="2 3">
    <name type="scientific">Streptomyces violascens</name>
    <dbReference type="NCBI Taxonomy" id="67381"/>
    <lineage>
        <taxon>Bacteria</taxon>
        <taxon>Bacillati</taxon>
        <taxon>Actinomycetota</taxon>
        <taxon>Actinomycetes</taxon>
        <taxon>Kitasatosporales</taxon>
        <taxon>Streptomycetaceae</taxon>
        <taxon>Streptomyces</taxon>
    </lineage>
</organism>
<accession>A0ABQ3QUF6</accession>
<feature type="chain" id="PRO_5045755547" description="Lipoprotein" evidence="1">
    <location>
        <begin position="28"/>
        <end position="125"/>
    </location>
</feature>
<feature type="signal peptide" evidence="1">
    <location>
        <begin position="1"/>
        <end position="27"/>
    </location>
</feature>
<reference evidence="2" key="1">
    <citation type="submission" date="2024-05" db="EMBL/GenBank/DDBJ databases">
        <title>Whole genome shotgun sequence of Streptomyces violascens NBRC 12920.</title>
        <authorList>
            <person name="Komaki H."/>
            <person name="Tamura T."/>
        </authorList>
    </citation>
    <scope>NUCLEOTIDE SEQUENCE</scope>
    <source>
        <strain evidence="2">NBRC 12920</strain>
    </source>
</reference>
<evidence type="ECO:0000313" key="2">
    <source>
        <dbReference type="EMBL" id="GHI40849.1"/>
    </source>
</evidence>
<keyword evidence="1" id="KW-0732">Signal</keyword>
<keyword evidence="3" id="KW-1185">Reference proteome</keyword>
<comment type="caution">
    <text evidence="2">The sequence shown here is derived from an EMBL/GenBank/DDBJ whole genome shotgun (WGS) entry which is preliminary data.</text>
</comment>
<proteinExistence type="predicted"/>